<protein>
    <submittedName>
        <fullName evidence="2">Uncharacterized protein</fullName>
    </submittedName>
</protein>
<dbReference type="Proteomes" id="UP000318937">
    <property type="component" value="Unassembled WGS sequence"/>
</dbReference>
<dbReference type="OrthoDB" id="287883at2"/>
<organism evidence="2 3">
    <name type="scientific">Psychrobacillus soli</name>
    <dbReference type="NCBI Taxonomy" id="1543965"/>
    <lineage>
        <taxon>Bacteria</taxon>
        <taxon>Bacillati</taxon>
        <taxon>Bacillota</taxon>
        <taxon>Bacilli</taxon>
        <taxon>Bacillales</taxon>
        <taxon>Bacillaceae</taxon>
        <taxon>Psychrobacillus</taxon>
    </lineage>
</organism>
<evidence type="ECO:0000256" key="1">
    <source>
        <dbReference type="SAM" id="Phobius"/>
    </source>
</evidence>
<feature type="transmembrane region" description="Helical" evidence="1">
    <location>
        <begin position="12"/>
        <end position="31"/>
    </location>
</feature>
<keyword evidence="1" id="KW-0812">Transmembrane</keyword>
<proteinExistence type="predicted"/>
<keyword evidence="1" id="KW-0472">Membrane</keyword>
<name>A0A544TDU5_9BACI</name>
<evidence type="ECO:0000313" key="3">
    <source>
        <dbReference type="Proteomes" id="UP000318937"/>
    </source>
</evidence>
<sequence length="196" mass="22231">MAENSKDPFYQQWWFIILIIILAVGIIENTFDDSDQTRVERADAITSAFQEETVSEETVENKPSPDEIAAHLIKKRFGSTKEERENTVVSAEYESGVVEVIIEATKVSTAKTLKRTSLNTAFDYMKSMKDHLNVNQATFIVKAPLTDPFGNVEMEDVMVVLMSRETLDKINFQHFKTSNLSTVADSYWEHPTLTGI</sequence>
<dbReference type="AlphaFoldDB" id="A0A544TDU5"/>
<keyword evidence="3" id="KW-1185">Reference proteome</keyword>
<reference evidence="2 3" key="1">
    <citation type="submission" date="2019-05" db="EMBL/GenBank/DDBJ databases">
        <title>Psychrobacillus vulpis sp. nov., a new species isolated from feces of a red fox that inhabits in The Tablas de Daimiel Natural Park, Albacete, Spain.</title>
        <authorList>
            <person name="Rodriguez M."/>
            <person name="Reina J.C."/>
            <person name="Bejar V."/>
            <person name="Llamas I."/>
        </authorList>
    </citation>
    <scope>NUCLEOTIDE SEQUENCE [LARGE SCALE GENOMIC DNA]</scope>
    <source>
        <strain evidence="2 3">NHI-2</strain>
    </source>
</reference>
<dbReference type="RefSeq" id="WP_142606756.1">
    <property type="nucleotide sequence ID" value="NZ_VDGG01000014.1"/>
</dbReference>
<evidence type="ECO:0000313" key="2">
    <source>
        <dbReference type="EMBL" id="TQR15569.1"/>
    </source>
</evidence>
<dbReference type="EMBL" id="VDGG01000014">
    <property type="protein sequence ID" value="TQR15569.1"/>
    <property type="molecule type" value="Genomic_DNA"/>
</dbReference>
<comment type="caution">
    <text evidence="2">The sequence shown here is derived from an EMBL/GenBank/DDBJ whole genome shotgun (WGS) entry which is preliminary data.</text>
</comment>
<accession>A0A544TDU5</accession>
<gene>
    <name evidence="2" type="ORF">FG383_08160</name>
</gene>
<keyword evidence="1" id="KW-1133">Transmembrane helix</keyword>